<evidence type="ECO:0000313" key="4">
    <source>
        <dbReference type="Ensembl" id="ENSCINP00000031276.1"/>
    </source>
</evidence>
<reference evidence="4" key="3">
    <citation type="submission" date="2025-08" db="UniProtKB">
        <authorList>
            <consortium name="Ensembl"/>
        </authorList>
    </citation>
    <scope>IDENTIFICATION</scope>
</reference>
<reference evidence="4" key="4">
    <citation type="submission" date="2025-09" db="UniProtKB">
        <authorList>
            <consortium name="Ensembl"/>
        </authorList>
    </citation>
    <scope>IDENTIFICATION</scope>
</reference>
<dbReference type="STRING" id="7719.ENSCINP00000031276"/>
<feature type="coiled-coil region" evidence="3">
    <location>
        <begin position="39"/>
        <end position="66"/>
    </location>
</feature>
<dbReference type="Proteomes" id="UP000008144">
    <property type="component" value="Chromosome 8"/>
</dbReference>
<protein>
    <recommendedName>
        <fullName evidence="6">Coiled-coil domain-containing protein 149</fullName>
    </recommendedName>
</protein>
<dbReference type="AlphaFoldDB" id="H2XNP3"/>
<comment type="similarity">
    <text evidence="1">Belongs to the CCDC149 family.</text>
</comment>
<sequence length="344" mass="39903">MSRRERNDPEWQALIAEHQIFKRKLQSKSEALLIISKDLETAQKERDQFKMMAEKLQERCQALKRQQADFAMLSDKAKLIRVLRDTKNQKLGHQRHSEMLQQKLNEALGDIKLLREKFARQRIGDEGIGARHFPLHEREKLVSELEQAQQQGENWHKEYMCQVEVTMEAKQEAEMYRLKGERLNKELSHVLSGDKSRIVDIDALCMENKYLQERISQCQKEKNTLHTQVNKYKSILISKKTGGDESIKLGNLRSAGTVVSPKQLKQMLLKGFNTNSPEQVADLQSIVSALLETINDKNLAMHHLRSTNKILGQRVSELEKKLKTLEVGGLWNVQIMCRSIWIIL</sequence>
<accession>H2XNP3</accession>
<dbReference type="Ensembl" id="ENSCINT00000036235.1">
    <property type="protein sequence ID" value="ENSCINP00000031276.1"/>
    <property type="gene ID" value="ENSCING00000025153.1"/>
</dbReference>
<reference evidence="5" key="1">
    <citation type="journal article" date="2002" name="Science">
        <title>The draft genome of Ciona intestinalis: insights into chordate and vertebrate origins.</title>
        <authorList>
            <person name="Dehal P."/>
            <person name="Satou Y."/>
            <person name="Campbell R.K."/>
            <person name="Chapman J."/>
            <person name="Degnan B."/>
            <person name="De Tomaso A."/>
            <person name="Davidson B."/>
            <person name="Di Gregorio A."/>
            <person name="Gelpke M."/>
            <person name="Goodstein D.M."/>
            <person name="Harafuji N."/>
            <person name="Hastings K.E."/>
            <person name="Ho I."/>
            <person name="Hotta K."/>
            <person name="Huang W."/>
            <person name="Kawashima T."/>
            <person name="Lemaire P."/>
            <person name="Martinez D."/>
            <person name="Meinertzhagen I.A."/>
            <person name="Necula S."/>
            <person name="Nonaka M."/>
            <person name="Putnam N."/>
            <person name="Rash S."/>
            <person name="Saiga H."/>
            <person name="Satake M."/>
            <person name="Terry A."/>
            <person name="Yamada L."/>
            <person name="Wang H.G."/>
            <person name="Awazu S."/>
            <person name="Azumi K."/>
            <person name="Boore J."/>
            <person name="Branno M."/>
            <person name="Chin-Bow S."/>
            <person name="DeSantis R."/>
            <person name="Doyle S."/>
            <person name="Francino P."/>
            <person name="Keys D.N."/>
            <person name="Haga S."/>
            <person name="Hayashi H."/>
            <person name="Hino K."/>
            <person name="Imai K.S."/>
            <person name="Inaba K."/>
            <person name="Kano S."/>
            <person name="Kobayashi K."/>
            <person name="Kobayashi M."/>
            <person name="Lee B.I."/>
            <person name="Makabe K.W."/>
            <person name="Manohar C."/>
            <person name="Matassi G."/>
            <person name="Medina M."/>
            <person name="Mochizuki Y."/>
            <person name="Mount S."/>
            <person name="Morishita T."/>
            <person name="Miura S."/>
            <person name="Nakayama A."/>
            <person name="Nishizaka S."/>
            <person name="Nomoto H."/>
            <person name="Ohta F."/>
            <person name="Oishi K."/>
            <person name="Rigoutsos I."/>
            <person name="Sano M."/>
            <person name="Sasaki A."/>
            <person name="Sasakura Y."/>
            <person name="Shoguchi E."/>
            <person name="Shin-i T."/>
            <person name="Spagnuolo A."/>
            <person name="Stainier D."/>
            <person name="Suzuki M.M."/>
            <person name="Tassy O."/>
            <person name="Takatori N."/>
            <person name="Tokuoka M."/>
            <person name="Yagi K."/>
            <person name="Yoshizaki F."/>
            <person name="Wada S."/>
            <person name="Zhang C."/>
            <person name="Hyatt P.D."/>
            <person name="Larimer F."/>
            <person name="Detter C."/>
            <person name="Doggett N."/>
            <person name="Glavina T."/>
            <person name="Hawkins T."/>
            <person name="Richardson P."/>
            <person name="Lucas S."/>
            <person name="Kohara Y."/>
            <person name="Levine M."/>
            <person name="Satoh N."/>
            <person name="Rokhsar D.S."/>
        </authorList>
    </citation>
    <scope>NUCLEOTIDE SEQUENCE [LARGE SCALE GENOMIC DNA]</scope>
</reference>
<evidence type="ECO:0000313" key="5">
    <source>
        <dbReference type="Proteomes" id="UP000008144"/>
    </source>
</evidence>
<dbReference type="GeneTree" id="ENSGT00390000015958"/>
<dbReference type="OMA" id="TKEHNNM"/>
<dbReference type="HOGENOM" id="CLU_016190_0_1_1"/>
<dbReference type="InParanoid" id="H2XNP3"/>
<evidence type="ECO:0000256" key="3">
    <source>
        <dbReference type="SAM" id="Coils"/>
    </source>
</evidence>
<reference evidence="4" key="2">
    <citation type="journal article" date="2008" name="Genome Biol.">
        <title>Improved genome assembly and evidence-based global gene model set for the chordate Ciona intestinalis: new insight into intron and operon populations.</title>
        <authorList>
            <person name="Satou Y."/>
            <person name="Mineta K."/>
            <person name="Ogasawara M."/>
            <person name="Sasakura Y."/>
            <person name="Shoguchi E."/>
            <person name="Ueno K."/>
            <person name="Yamada L."/>
            <person name="Matsumoto J."/>
            <person name="Wasserscheid J."/>
            <person name="Dewar K."/>
            <person name="Wiley G.B."/>
            <person name="Macmil S.L."/>
            <person name="Roe B.A."/>
            <person name="Zeller R.W."/>
            <person name="Hastings K.E."/>
            <person name="Lemaire P."/>
            <person name="Lindquist E."/>
            <person name="Endo T."/>
            <person name="Hotta K."/>
            <person name="Inaba K."/>
        </authorList>
    </citation>
    <scope>NUCLEOTIDE SEQUENCE [LARGE SCALE GENOMIC DNA]</scope>
    <source>
        <strain evidence="4">wild type</strain>
    </source>
</reference>
<dbReference type="EMBL" id="EAAA01002614">
    <property type="status" value="NOT_ANNOTATED_CDS"/>
    <property type="molecule type" value="Genomic_DNA"/>
</dbReference>
<evidence type="ECO:0008006" key="6">
    <source>
        <dbReference type="Google" id="ProtNLM"/>
    </source>
</evidence>
<evidence type="ECO:0000256" key="2">
    <source>
        <dbReference type="ARBA" id="ARBA00023054"/>
    </source>
</evidence>
<evidence type="ECO:0000256" key="1">
    <source>
        <dbReference type="ARBA" id="ARBA00005872"/>
    </source>
</evidence>
<dbReference type="PANTHER" id="PTHR21682">
    <property type="entry name" value="COILED-COIL DOMAIN-CONTAINING PROTEIN 149"/>
    <property type="match status" value="1"/>
</dbReference>
<dbReference type="Pfam" id="PF09789">
    <property type="entry name" value="CC149"/>
    <property type="match status" value="1"/>
</dbReference>
<feature type="coiled-coil region" evidence="3">
    <location>
        <begin position="97"/>
        <end position="158"/>
    </location>
</feature>
<organism evidence="4 5">
    <name type="scientific">Ciona intestinalis</name>
    <name type="common">Transparent sea squirt</name>
    <name type="synonym">Ascidia intestinalis</name>
    <dbReference type="NCBI Taxonomy" id="7719"/>
    <lineage>
        <taxon>Eukaryota</taxon>
        <taxon>Metazoa</taxon>
        <taxon>Chordata</taxon>
        <taxon>Tunicata</taxon>
        <taxon>Ascidiacea</taxon>
        <taxon>Phlebobranchia</taxon>
        <taxon>Cionidae</taxon>
        <taxon>Ciona</taxon>
    </lineage>
</organism>
<dbReference type="InterPro" id="IPR019179">
    <property type="entry name" value="CC149"/>
</dbReference>
<dbReference type="PANTHER" id="PTHR21682:SF2">
    <property type="entry name" value="COILED-COIL DOMAIN-CONTAINING PROTEIN 149"/>
    <property type="match status" value="1"/>
</dbReference>
<keyword evidence="2 3" id="KW-0175">Coiled coil</keyword>
<proteinExistence type="inferred from homology"/>
<name>H2XNP3_CIOIN</name>
<keyword evidence="5" id="KW-1185">Reference proteome</keyword>